<sequence>MSPRKKTRESSYKAGYGIKDIDRSFLILLIALLVFGVVMIYNATGVYSQGAFGGAYRFALLQVGWLGIGLLGFYFFFKLDFDTLRRISLSLFGIALLSLVVLSLANLFSGCGSGGLIFAPCVNGAHRWLYVNPPPLPQIPLLGVLGFQPSEFAKLALVIYLGVLLDKFVRNKEKPFWVFIIVVGLTSVLVLMQPNMSTAALLFIIGLSMYFVSGASLAPLVALLPPLFLAGVGFILSSDYRRARLLTFLNPAESGDLSLGYHIRQIQIALGSGGLWGLGFGQSRQKFQYLPEVAADSIFAIIGEEFGFIGTAVFILIFSFFIYKGFMLAKDSTTLLGRLLATGITTWIAVQFFVNVAAMTRLIPLTGVPLPLVSYGGSSLVFSLMGLGLLANISARNS</sequence>
<dbReference type="GO" id="GO:0008955">
    <property type="term" value="F:peptidoglycan glycosyltransferase activity"/>
    <property type="evidence" value="ECO:0007669"/>
    <property type="project" value="UniProtKB-EC"/>
</dbReference>
<feature type="transmembrane region" description="Helical" evidence="16">
    <location>
        <begin position="89"/>
        <end position="119"/>
    </location>
</feature>
<evidence type="ECO:0000256" key="3">
    <source>
        <dbReference type="ARBA" id="ARBA00022679"/>
    </source>
</evidence>
<dbReference type="PANTHER" id="PTHR30474:SF2">
    <property type="entry name" value="PEPTIDOGLYCAN GLYCOSYLTRANSFERASE FTSW-RELATED"/>
    <property type="match status" value="1"/>
</dbReference>
<evidence type="ECO:0000256" key="7">
    <source>
        <dbReference type="ARBA" id="ARBA00022989"/>
    </source>
</evidence>
<dbReference type="AlphaFoldDB" id="A0A1F4UQD5"/>
<keyword evidence="5" id="KW-0133">Cell shape</keyword>
<dbReference type="GO" id="GO:0005886">
    <property type="term" value="C:plasma membrane"/>
    <property type="evidence" value="ECO:0007669"/>
    <property type="project" value="TreeGrafter"/>
</dbReference>
<evidence type="ECO:0000256" key="8">
    <source>
        <dbReference type="ARBA" id="ARBA00023136"/>
    </source>
</evidence>
<dbReference type="STRING" id="1802617.A2886_00585"/>
<feature type="transmembrane region" description="Helical" evidence="16">
    <location>
        <begin position="21"/>
        <end position="43"/>
    </location>
</feature>
<evidence type="ECO:0000313" key="18">
    <source>
        <dbReference type="Proteomes" id="UP000176608"/>
    </source>
</evidence>
<keyword evidence="8 16" id="KW-0472">Membrane</keyword>
<dbReference type="InterPro" id="IPR001182">
    <property type="entry name" value="FtsW/RodA"/>
</dbReference>
<dbReference type="GO" id="GO:0051301">
    <property type="term" value="P:cell division"/>
    <property type="evidence" value="ECO:0007669"/>
    <property type="project" value="InterPro"/>
</dbReference>
<keyword evidence="6" id="KW-0573">Peptidoglycan synthesis</keyword>
<dbReference type="GO" id="GO:0015648">
    <property type="term" value="F:lipid-linked peptidoglycan transporter activity"/>
    <property type="evidence" value="ECO:0007669"/>
    <property type="project" value="TreeGrafter"/>
</dbReference>
<feature type="transmembrane region" description="Helical" evidence="16">
    <location>
        <begin position="55"/>
        <end position="77"/>
    </location>
</feature>
<dbReference type="PANTHER" id="PTHR30474">
    <property type="entry name" value="CELL CYCLE PROTEIN"/>
    <property type="match status" value="1"/>
</dbReference>
<proteinExistence type="inferred from homology"/>
<dbReference type="PROSITE" id="PS00428">
    <property type="entry name" value="FTSW_RODA_SPOVE"/>
    <property type="match status" value="1"/>
</dbReference>
<evidence type="ECO:0000256" key="5">
    <source>
        <dbReference type="ARBA" id="ARBA00022960"/>
    </source>
</evidence>
<keyword evidence="3" id="KW-0808">Transferase</keyword>
<name>A0A1F4UQD5_UNCKA</name>
<gene>
    <name evidence="17" type="ORF">A2886_00585</name>
</gene>
<accession>A0A1F4UQD5</accession>
<comment type="catalytic activity">
    <reaction evidence="15">
        <text>[GlcNAc-(1-&gt;4)-Mur2Ac(oyl-L-Ala-gamma-D-Glu-L-Lys-D-Ala-D-Ala)](n)-di-trans,octa-cis-undecaprenyl diphosphate + beta-D-GlcNAc-(1-&gt;4)-Mur2Ac(oyl-L-Ala-gamma-D-Glu-L-Lys-D-Ala-D-Ala)-di-trans,octa-cis-undecaprenyl diphosphate = [GlcNAc-(1-&gt;4)-Mur2Ac(oyl-L-Ala-gamma-D-Glu-L-Lys-D-Ala-D-Ala)](n+1)-di-trans,octa-cis-undecaprenyl diphosphate + di-trans,octa-cis-undecaprenyl diphosphate + H(+)</text>
        <dbReference type="Rhea" id="RHEA:23708"/>
        <dbReference type="Rhea" id="RHEA-COMP:9602"/>
        <dbReference type="Rhea" id="RHEA-COMP:9603"/>
        <dbReference type="ChEBI" id="CHEBI:15378"/>
        <dbReference type="ChEBI" id="CHEBI:58405"/>
        <dbReference type="ChEBI" id="CHEBI:60033"/>
        <dbReference type="ChEBI" id="CHEBI:78435"/>
        <dbReference type="EC" id="2.4.99.28"/>
    </reaction>
</comment>
<dbReference type="Pfam" id="PF01098">
    <property type="entry name" value="FTSW_RODA_SPOVE"/>
    <property type="match status" value="1"/>
</dbReference>
<dbReference type="Proteomes" id="UP000176608">
    <property type="component" value="Unassembled WGS sequence"/>
</dbReference>
<evidence type="ECO:0000256" key="1">
    <source>
        <dbReference type="ARBA" id="ARBA00004141"/>
    </source>
</evidence>
<dbReference type="GO" id="GO:0032153">
    <property type="term" value="C:cell division site"/>
    <property type="evidence" value="ECO:0007669"/>
    <property type="project" value="TreeGrafter"/>
</dbReference>
<dbReference type="EMBL" id="MEVA01000016">
    <property type="protein sequence ID" value="OGC47129.1"/>
    <property type="molecule type" value="Genomic_DNA"/>
</dbReference>
<comment type="caution">
    <text evidence="17">The sequence shown here is derived from an EMBL/GenBank/DDBJ whole genome shotgun (WGS) entry which is preliminary data.</text>
</comment>
<keyword evidence="2" id="KW-0328">Glycosyltransferase</keyword>
<keyword evidence="4 16" id="KW-0812">Transmembrane</keyword>
<dbReference type="InterPro" id="IPR018365">
    <property type="entry name" value="Cell_cycle_FtsW-rel_CS"/>
</dbReference>
<feature type="transmembrane region" description="Helical" evidence="16">
    <location>
        <begin position="335"/>
        <end position="354"/>
    </location>
</feature>
<feature type="transmembrane region" description="Helical" evidence="16">
    <location>
        <begin position="374"/>
        <end position="393"/>
    </location>
</feature>
<comment type="similarity">
    <text evidence="11">Belongs to the SEDS family. FtsW subfamily.</text>
</comment>
<evidence type="ECO:0000256" key="6">
    <source>
        <dbReference type="ARBA" id="ARBA00022984"/>
    </source>
</evidence>
<evidence type="ECO:0000256" key="4">
    <source>
        <dbReference type="ARBA" id="ARBA00022692"/>
    </source>
</evidence>
<dbReference type="GO" id="GO:0008360">
    <property type="term" value="P:regulation of cell shape"/>
    <property type="evidence" value="ECO:0007669"/>
    <property type="project" value="UniProtKB-KW"/>
</dbReference>
<evidence type="ECO:0000256" key="11">
    <source>
        <dbReference type="ARBA" id="ARBA00038053"/>
    </source>
</evidence>
<evidence type="ECO:0000256" key="2">
    <source>
        <dbReference type="ARBA" id="ARBA00022676"/>
    </source>
</evidence>
<evidence type="ECO:0000256" key="13">
    <source>
        <dbReference type="ARBA" id="ARBA00041418"/>
    </source>
</evidence>
<comment type="subcellular location">
    <subcellularLocation>
        <location evidence="1">Membrane</location>
        <topology evidence="1">Multi-pass membrane protein</topology>
    </subcellularLocation>
</comment>
<feature type="transmembrane region" description="Helical" evidence="16">
    <location>
        <begin position="298"/>
        <end position="323"/>
    </location>
</feature>
<reference evidence="17 18" key="1">
    <citation type="journal article" date="2016" name="Nat. Commun.">
        <title>Thousands of microbial genomes shed light on interconnected biogeochemical processes in an aquifer system.</title>
        <authorList>
            <person name="Anantharaman K."/>
            <person name="Brown C.T."/>
            <person name="Hug L.A."/>
            <person name="Sharon I."/>
            <person name="Castelle C.J."/>
            <person name="Probst A.J."/>
            <person name="Thomas B.C."/>
            <person name="Singh A."/>
            <person name="Wilkins M.J."/>
            <person name="Karaoz U."/>
            <person name="Brodie E.L."/>
            <person name="Williams K.H."/>
            <person name="Hubbard S.S."/>
            <person name="Banfield J.F."/>
        </authorList>
    </citation>
    <scope>NUCLEOTIDE SEQUENCE [LARGE SCALE GENOMIC DNA]</scope>
</reference>
<evidence type="ECO:0000256" key="16">
    <source>
        <dbReference type="SAM" id="Phobius"/>
    </source>
</evidence>
<evidence type="ECO:0000256" key="15">
    <source>
        <dbReference type="ARBA" id="ARBA00049902"/>
    </source>
</evidence>
<protein>
    <recommendedName>
        <fullName evidence="12">Probable peptidoglycan glycosyltransferase FtsW</fullName>
        <ecNumber evidence="14">2.4.99.28</ecNumber>
    </recommendedName>
    <alternativeName>
        <fullName evidence="13">Cell division protein FtsW</fullName>
    </alternativeName>
    <alternativeName>
        <fullName evidence="10">Cell wall polymerase</fullName>
    </alternativeName>
    <alternativeName>
        <fullName evidence="9">Peptidoglycan polymerase</fullName>
    </alternativeName>
</protein>
<dbReference type="GO" id="GO:0009252">
    <property type="term" value="P:peptidoglycan biosynthetic process"/>
    <property type="evidence" value="ECO:0007669"/>
    <property type="project" value="UniProtKB-KW"/>
</dbReference>
<evidence type="ECO:0000256" key="14">
    <source>
        <dbReference type="ARBA" id="ARBA00044770"/>
    </source>
</evidence>
<feature type="transmembrane region" description="Helical" evidence="16">
    <location>
        <begin position="176"/>
        <end position="205"/>
    </location>
</feature>
<evidence type="ECO:0000256" key="10">
    <source>
        <dbReference type="ARBA" id="ARBA00033270"/>
    </source>
</evidence>
<organism evidence="17 18">
    <name type="scientific">candidate division WWE3 bacterium RIFCSPHIGHO2_01_FULL_42_13</name>
    <dbReference type="NCBI Taxonomy" id="1802617"/>
    <lineage>
        <taxon>Bacteria</taxon>
        <taxon>Katanobacteria</taxon>
    </lineage>
</organism>
<dbReference type="EC" id="2.4.99.28" evidence="14"/>
<evidence type="ECO:0000256" key="12">
    <source>
        <dbReference type="ARBA" id="ARBA00041185"/>
    </source>
</evidence>
<keyword evidence="7 16" id="KW-1133">Transmembrane helix</keyword>
<evidence type="ECO:0000313" key="17">
    <source>
        <dbReference type="EMBL" id="OGC47129.1"/>
    </source>
</evidence>
<evidence type="ECO:0000256" key="9">
    <source>
        <dbReference type="ARBA" id="ARBA00032370"/>
    </source>
</evidence>